<feature type="domain" description="Tc1-like transposase DDE" evidence="1">
    <location>
        <begin position="168"/>
        <end position="320"/>
    </location>
</feature>
<dbReference type="AlphaFoldDB" id="A0A2U8I513"/>
<dbReference type="InterPro" id="IPR036397">
    <property type="entry name" value="RNaseH_sf"/>
</dbReference>
<feature type="domain" description="Winged helix-turn helix" evidence="2">
    <location>
        <begin position="99"/>
        <end position="156"/>
    </location>
</feature>
<dbReference type="Proteomes" id="UP000261875">
    <property type="component" value="Chromosome"/>
</dbReference>
<dbReference type="InterPro" id="IPR025959">
    <property type="entry name" value="Winged_HTH_dom"/>
</dbReference>
<evidence type="ECO:0000313" key="4">
    <source>
        <dbReference type="Proteomes" id="UP000261875"/>
    </source>
</evidence>
<reference evidence="3 4" key="1">
    <citation type="submission" date="2017-05" db="EMBL/GenBank/DDBJ databases">
        <title>Genome sequence of Candidatus Fukatsuia symbiotica and Candidatus Hamiltonella defensa from Acyrthosiphon pisum strain 5D.</title>
        <authorList>
            <person name="Patel V.A."/>
            <person name="Chevignon G."/>
            <person name="Russell J.A."/>
            <person name="Oliver K.M."/>
        </authorList>
    </citation>
    <scope>NUCLEOTIDE SEQUENCE [LARGE SCALE GENOMIC DNA]</scope>
    <source>
        <strain evidence="3 4">5D</strain>
    </source>
</reference>
<protein>
    <submittedName>
        <fullName evidence="3">IS630 family transposase</fullName>
    </submittedName>
</protein>
<name>A0A2U8I513_9GAMM</name>
<dbReference type="InterPro" id="IPR047655">
    <property type="entry name" value="Transpos_IS630-like"/>
</dbReference>
<evidence type="ECO:0000259" key="2">
    <source>
        <dbReference type="Pfam" id="PF13592"/>
    </source>
</evidence>
<dbReference type="EMBL" id="CP021659">
    <property type="protein sequence ID" value="AWK14218.1"/>
    <property type="molecule type" value="Genomic_DNA"/>
</dbReference>
<organism evidence="3 4">
    <name type="scientific">Candidatus Fukatsuia symbiotica</name>
    <dbReference type="NCBI Taxonomy" id="1878942"/>
    <lineage>
        <taxon>Bacteria</taxon>
        <taxon>Pseudomonadati</taxon>
        <taxon>Pseudomonadota</taxon>
        <taxon>Gammaproteobacteria</taxon>
        <taxon>Enterobacterales</taxon>
        <taxon>Yersiniaceae</taxon>
        <taxon>Candidatus Fukatsuia</taxon>
    </lineage>
</organism>
<dbReference type="Pfam" id="PF13551">
    <property type="entry name" value="HTH_29"/>
    <property type="match status" value="1"/>
</dbReference>
<dbReference type="GO" id="GO:0003676">
    <property type="term" value="F:nucleic acid binding"/>
    <property type="evidence" value="ECO:0007669"/>
    <property type="project" value="InterPro"/>
</dbReference>
<accession>A0A2U8I513</accession>
<dbReference type="InterPro" id="IPR012337">
    <property type="entry name" value="RNaseH-like_sf"/>
</dbReference>
<dbReference type="SUPFAM" id="SSF53098">
    <property type="entry name" value="Ribonuclease H-like"/>
    <property type="match status" value="1"/>
</dbReference>
<dbReference type="SUPFAM" id="SSF46689">
    <property type="entry name" value="Homeodomain-like"/>
    <property type="match status" value="1"/>
</dbReference>
<dbReference type="Pfam" id="PF13358">
    <property type="entry name" value="DDE_3"/>
    <property type="match status" value="1"/>
</dbReference>
<dbReference type="NCBIfam" id="NF033545">
    <property type="entry name" value="transpos_IS630"/>
    <property type="match status" value="1"/>
</dbReference>
<dbReference type="Pfam" id="PF13592">
    <property type="entry name" value="HTH_33"/>
    <property type="match status" value="1"/>
</dbReference>
<dbReference type="KEGG" id="fsm:CCS41_06605"/>
<proteinExistence type="predicted"/>
<evidence type="ECO:0000259" key="1">
    <source>
        <dbReference type="Pfam" id="PF13358"/>
    </source>
</evidence>
<sequence>MLIAMKIELTADQKITLEAQHRQSHDRRVCDRIRCVLLSADGWTPPMIAHSQLINETTVRRHLTDYHKLNKLKPENGGSDGYLNAEQTTSLVEHLTQQLYHHNHQIVAYIAGRWNITFTVSGLYKGLKQHGFSYKKPKGVPHKFAVEKQQQFIKTYSELKDAAGNDPILFIDAVHPTQATKISYGWIRKGQDKTIETTGSRTRLNIMGALNIQNVANPIIRDLDKSEFPKRSDETINSENVVHFLSAIRAHYPITTTAHVILEGAGYHRSQLVQDAALTLNIQLHYLPPYSPNLNPIERLWKVMNEQTRNNRYYPSKQSFKNDILNFFEVKLPQMASSLVSRLNDNFQALNPAS</sequence>
<dbReference type="InterPro" id="IPR038717">
    <property type="entry name" value="Tc1-like_DDE_dom"/>
</dbReference>
<gene>
    <name evidence="3" type="ORF">CCS41_06605</name>
</gene>
<dbReference type="Gene3D" id="3.30.420.10">
    <property type="entry name" value="Ribonuclease H-like superfamily/Ribonuclease H"/>
    <property type="match status" value="1"/>
</dbReference>
<keyword evidence="4" id="KW-1185">Reference proteome</keyword>
<dbReference type="InterPro" id="IPR009057">
    <property type="entry name" value="Homeodomain-like_sf"/>
</dbReference>
<evidence type="ECO:0000313" key="3">
    <source>
        <dbReference type="EMBL" id="AWK14218.1"/>
    </source>
</evidence>